<reference evidence="1" key="1">
    <citation type="submission" date="2024-09" db="EMBL/GenBank/DDBJ databases">
        <authorList>
            <person name="Liu J."/>
        </authorList>
    </citation>
    <scope>NUCLEOTIDE SEQUENCE</scope>
    <source>
        <strain evidence="1">NBU2967</strain>
    </source>
</reference>
<organism evidence="1 2">
    <name type="scientific">Meishania litoralis</name>
    <dbReference type="NCBI Taxonomy" id="3434685"/>
    <lineage>
        <taxon>Bacteria</taxon>
        <taxon>Pseudomonadati</taxon>
        <taxon>Bacteroidota</taxon>
        <taxon>Flavobacteriia</taxon>
        <taxon>Flavobacteriales</taxon>
        <taxon>Flavobacteriaceae</taxon>
        <taxon>Meishania</taxon>
    </lineage>
</organism>
<protein>
    <submittedName>
        <fullName evidence="1">Uncharacterized protein</fullName>
    </submittedName>
</protein>
<proteinExistence type="predicted"/>
<accession>A0ACC7LFY0</accession>
<comment type="caution">
    <text evidence="1">The sequence shown here is derived from an EMBL/GenBank/DDBJ whole genome shotgun (WGS) entry which is preliminary data.</text>
</comment>
<dbReference type="Proteomes" id="UP001595191">
    <property type="component" value="Unassembled WGS sequence"/>
</dbReference>
<evidence type="ECO:0000313" key="1">
    <source>
        <dbReference type="EMBL" id="MFH6602064.1"/>
    </source>
</evidence>
<keyword evidence="2" id="KW-1185">Reference proteome</keyword>
<gene>
    <name evidence="1" type="ORF">ACEZ3G_01135</name>
</gene>
<sequence>MEKQYCKVGTVTPIAANRNSIHLLEYQYQSFLEKASNMEYTDTKLVEFFEQKAQKIKKVLEKMMG</sequence>
<dbReference type="EMBL" id="JBHFPV010000001">
    <property type="protein sequence ID" value="MFH6602064.1"/>
    <property type="molecule type" value="Genomic_DNA"/>
</dbReference>
<name>A0ACC7LFY0_9FLAO</name>
<evidence type="ECO:0000313" key="2">
    <source>
        <dbReference type="Proteomes" id="UP001595191"/>
    </source>
</evidence>